<feature type="domain" description="MOSC" evidence="1">
    <location>
        <begin position="94"/>
        <end position="262"/>
    </location>
</feature>
<gene>
    <name evidence="2" type="ORF">DIT97_16465</name>
</gene>
<evidence type="ECO:0000259" key="1">
    <source>
        <dbReference type="PROSITE" id="PS51340"/>
    </source>
</evidence>
<dbReference type="EMBL" id="DQAY01000101">
    <property type="protein sequence ID" value="HCO24538.1"/>
    <property type="molecule type" value="Genomic_DNA"/>
</dbReference>
<dbReference type="SUPFAM" id="SSF141673">
    <property type="entry name" value="MOSC N-terminal domain-like"/>
    <property type="match status" value="1"/>
</dbReference>
<comment type="caution">
    <text evidence="2">The sequence shown here is derived from an EMBL/GenBank/DDBJ whole genome shotgun (WGS) entry which is preliminary data.</text>
</comment>
<dbReference type="InterPro" id="IPR005303">
    <property type="entry name" value="MOCOS_middle"/>
</dbReference>
<dbReference type="GO" id="GO:0030170">
    <property type="term" value="F:pyridoxal phosphate binding"/>
    <property type="evidence" value="ECO:0007669"/>
    <property type="project" value="InterPro"/>
</dbReference>
<dbReference type="Pfam" id="PF03473">
    <property type="entry name" value="MOSC"/>
    <property type="match status" value="1"/>
</dbReference>
<sequence>MWTLSSIAVYPVKSLDPVYVEQADLLPDGALAGDRQFALFDESGKLINGKQYPTIHQIRAVFDLAEQSVLLSAPQQSSEPVHFSLQEDRRKLETWFSDYFHSQIYIQENRETGFPDDLAASGPTIISTQTYEELAQWFPEISVEELRLRFRANLEFTGDLPFCEDRLYSAEDPPVQFQVGPVMFEGANPCKRCVVPSRSPWSGEPDPQFMKTFIQKRRETFPTWGDLNLFENMYRLAVNTRLPASQKTVSLRLHVGDSLKILN</sequence>
<dbReference type="GO" id="GO:0003824">
    <property type="term" value="F:catalytic activity"/>
    <property type="evidence" value="ECO:0007669"/>
    <property type="project" value="InterPro"/>
</dbReference>
<dbReference type="AlphaFoldDB" id="A0A3D3R8X0"/>
<evidence type="ECO:0000313" key="3">
    <source>
        <dbReference type="Proteomes" id="UP000263642"/>
    </source>
</evidence>
<name>A0A3D3R8X0_9PLAN</name>
<accession>A0A3D3R8X0</accession>
<dbReference type="PROSITE" id="PS51340">
    <property type="entry name" value="MOSC"/>
    <property type="match status" value="1"/>
</dbReference>
<evidence type="ECO:0000313" key="2">
    <source>
        <dbReference type="EMBL" id="HCO24538.1"/>
    </source>
</evidence>
<dbReference type="InterPro" id="IPR005302">
    <property type="entry name" value="MoCF_Sase_C"/>
</dbReference>
<dbReference type="Pfam" id="PF03476">
    <property type="entry name" value="MOSC_N"/>
    <property type="match status" value="1"/>
</dbReference>
<dbReference type="InterPro" id="IPR011037">
    <property type="entry name" value="Pyrv_Knase-like_insert_dom_sf"/>
</dbReference>
<dbReference type="GO" id="GO:0030151">
    <property type="term" value="F:molybdenum ion binding"/>
    <property type="evidence" value="ECO:0007669"/>
    <property type="project" value="InterPro"/>
</dbReference>
<dbReference type="SUPFAM" id="SSF50800">
    <property type="entry name" value="PK beta-barrel domain-like"/>
    <property type="match status" value="1"/>
</dbReference>
<organism evidence="2 3">
    <name type="scientific">Gimesia maris</name>
    <dbReference type="NCBI Taxonomy" id="122"/>
    <lineage>
        <taxon>Bacteria</taxon>
        <taxon>Pseudomonadati</taxon>
        <taxon>Planctomycetota</taxon>
        <taxon>Planctomycetia</taxon>
        <taxon>Planctomycetales</taxon>
        <taxon>Planctomycetaceae</taxon>
        <taxon>Gimesia</taxon>
    </lineage>
</organism>
<proteinExistence type="predicted"/>
<protein>
    <submittedName>
        <fullName evidence="2">MOSC domain-containing protein</fullName>
    </submittedName>
</protein>
<reference evidence="2 3" key="1">
    <citation type="journal article" date="2018" name="Nat. Biotechnol.">
        <title>A standardized bacterial taxonomy based on genome phylogeny substantially revises the tree of life.</title>
        <authorList>
            <person name="Parks D.H."/>
            <person name="Chuvochina M."/>
            <person name="Waite D.W."/>
            <person name="Rinke C."/>
            <person name="Skarshewski A."/>
            <person name="Chaumeil P.A."/>
            <person name="Hugenholtz P."/>
        </authorList>
    </citation>
    <scope>NUCLEOTIDE SEQUENCE [LARGE SCALE GENOMIC DNA]</scope>
    <source>
        <strain evidence="2">UBA9375</strain>
    </source>
</reference>
<dbReference type="Proteomes" id="UP000263642">
    <property type="component" value="Unassembled WGS sequence"/>
</dbReference>